<dbReference type="PROSITE" id="PS51184">
    <property type="entry name" value="JMJC"/>
    <property type="match status" value="1"/>
</dbReference>
<reference evidence="2" key="2">
    <citation type="journal article" date="2023" name="BMC Genomics">
        <title>Pest status, molecular evolution, and epigenetic factors derived from the genome assembly of Frankliniella fusca, a thysanopteran phytovirus vector.</title>
        <authorList>
            <person name="Catto M.A."/>
            <person name="Labadie P.E."/>
            <person name="Jacobson A.L."/>
            <person name="Kennedy G.G."/>
            <person name="Srinivasan R."/>
            <person name="Hunt B.G."/>
        </authorList>
    </citation>
    <scope>NUCLEOTIDE SEQUENCE</scope>
    <source>
        <strain evidence="2">PL_HMW_Pooled</strain>
    </source>
</reference>
<evidence type="ECO:0000313" key="5">
    <source>
        <dbReference type="EMBL" id="KAK3921633.1"/>
    </source>
</evidence>
<dbReference type="EMBL" id="JAHWGI010001409">
    <property type="protein sequence ID" value="KAK3930107.1"/>
    <property type="molecule type" value="Genomic_DNA"/>
</dbReference>
<evidence type="ECO:0000313" key="7">
    <source>
        <dbReference type="EMBL" id="KAK3930107.1"/>
    </source>
</evidence>
<sequence length="449" mass="50289">MWPVDIDRISINSDEIWKTGFVPWLESMENLNVGCEDGVFVATIHQTLRILQEESEGDFVKMCASQKLSKTAHQCLLEVSNGLYQCMSVGHPNINEFRETAAQLDSYKNETCCTQALKTDGGLENLFYHLQSTMHNAKTKILSSAIKGSGNSKSAVKLEDSDLKLRQLHEKYSKNTEGFAWEREQTLPPKLCPDLECVEMDSGKLRNQFLHGSPGHSPIAVYGYGVIIPPWGTELLEYHLHRGGLLMSNSKCRNILVHKTVLPTVYWLRERNIPFKVVVQNPGDLVILYPSAAHFGFNTGANLAQAVNIGTISWIPWGINAKKCDCFVNQIHLNMTSLVGAFRKDLLVRFLNGSAILPPQMVRGLKLLSDTVASCCYIDRGLKTEVEEDLSFQGVTTIKCPAIKCPKTFPQTKSSKTAMIRHVKSAHNPVIEKQELRQKIEQLFDSTPL</sequence>
<dbReference type="EMBL" id="JAHWGI010000801">
    <property type="protein sequence ID" value="KAK3917865.1"/>
    <property type="molecule type" value="Genomic_DNA"/>
</dbReference>
<protein>
    <submittedName>
        <fullName evidence="2">Lysine-specific demethylase 4</fullName>
    </submittedName>
</protein>
<dbReference type="Gene3D" id="2.60.120.650">
    <property type="entry name" value="Cupin"/>
    <property type="match status" value="1"/>
</dbReference>
<gene>
    <name evidence="6" type="ORF">KUF71_001762</name>
    <name evidence="7" type="ORF">KUF71_004678</name>
    <name evidence="3" type="ORF">KUF71_007297</name>
    <name evidence="4" type="ORF">KUF71_010641</name>
    <name evidence="5" type="ORF">KUF71_010818</name>
    <name evidence="2" type="ORF">KUF71_025472</name>
</gene>
<dbReference type="GO" id="GO:0000785">
    <property type="term" value="C:chromatin"/>
    <property type="evidence" value="ECO:0007669"/>
    <property type="project" value="TreeGrafter"/>
</dbReference>
<dbReference type="AlphaFoldDB" id="A0AAE1H7K2"/>
<evidence type="ECO:0000259" key="1">
    <source>
        <dbReference type="PROSITE" id="PS51184"/>
    </source>
</evidence>
<accession>A0AAE1H7K2</accession>
<dbReference type="Pfam" id="PF02373">
    <property type="entry name" value="JmjC"/>
    <property type="match status" value="1"/>
</dbReference>
<dbReference type="Proteomes" id="UP001219518">
    <property type="component" value="Unassembled WGS sequence"/>
</dbReference>
<comment type="caution">
    <text evidence="2">The sequence shown here is derived from an EMBL/GenBank/DDBJ whole genome shotgun (WGS) entry which is preliminary data.</text>
</comment>
<evidence type="ECO:0000313" key="3">
    <source>
        <dbReference type="EMBL" id="KAK3917865.1"/>
    </source>
</evidence>
<dbReference type="EMBL" id="JAHWGI010001033">
    <property type="protein sequence ID" value="KAK3921426.1"/>
    <property type="molecule type" value="Genomic_DNA"/>
</dbReference>
<dbReference type="GO" id="GO:0051864">
    <property type="term" value="F:histone H3K36 demethylase activity"/>
    <property type="evidence" value="ECO:0007669"/>
    <property type="project" value="TreeGrafter"/>
</dbReference>
<dbReference type="InterPro" id="IPR003347">
    <property type="entry name" value="JmjC_dom"/>
</dbReference>
<evidence type="ECO:0000313" key="6">
    <source>
        <dbReference type="EMBL" id="KAK3923351.1"/>
    </source>
</evidence>
<evidence type="ECO:0000313" key="2">
    <source>
        <dbReference type="EMBL" id="KAK3916211.1"/>
    </source>
</evidence>
<dbReference type="GO" id="GO:0010468">
    <property type="term" value="P:regulation of gene expression"/>
    <property type="evidence" value="ECO:0007669"/>
    <property type="project" value="TreeGrafter"/>
</dbReference>
<organism evidence="2 8">
    <name type="scientific">Frankliniella fusca</name>
    <dbReference type="NCBI Taxonomy" id="407009"/>
    <lineage>
        <taxon>Eukaryota</taxon>
        <taxon>Metazoa</taxon>
        <taxon>Ecdysozoa</taxon>
        <taxon>Arthropoda</taxon>
        <taxon>Hexapoda</taxon>
        <taxon>Insecta</taxon>
        <taxon>Pterygota</taxon>
        <taxon>Neoptera</taxon>
        <taxon>Paraneoptera</taxon>
        <taxon>Thysanoptera</taxon>
        <taxon>Terebrantia</taxon>
        <taxon>Thripoidea</taxon>
        <taxon>Thripidae</taxon>
        <taxon>Frankliniella</taxon>
    </lineage>
</organism>
<dbReference type="PANTHER" id="PTHR10694:SF7">
    <property type="entry name" value="[HISTONE H3]-TRIMETHYL-L-LYSINE(9) DEMETHYLASE"/>
    <property type="match status" value="1"/>
</dbReference>
<evidence type="ECO:0000313" key="8">
    <source>
        <dbReference type="Proteomes" id="UP001219518"/>
    </source>
</evidence>
<proteinExistence type="predicted"/>
<feature type="domain" description="JmjC" evidence="1">
    <location>
        <begin position="1"/>
        <end position="326"/>
    </location>
</feature>
<name>A0AAE1H7K2_9NEOP</name>
<dbReference type="GO" id="GO:0032454">
    <property type="term" value="F:histone H3K9 demethylase activity"/>
    <property type="evidence" value="ECO:0007669"/>
    <property type="project" value="TreeGrafter"/>
</dbReference>
<keyword evidence="8" id="KW-1185">Reference proteome</keyword>
<dbReference type="GO" id="GO:0005634">
    <property type="term" value="C:nucleus"/>
    <property type="evidence" value="ECO:0007669"/>
    <property type="project" value="TreeGrafter"/>
</dbReference>
<dbReference type="SUPFAM" id="SSF51197">
    <property type="entry name" value="Clavaminate synthase-like"/>
    <property type="match status" value="1"/>
</dbReference>
<dbReference type="PANTHER" id="PTHR10694">
    <property type="entry name" value="LYSINE-SPECIFIC DEMETHYLASE"/>
    <property type="match status" value="1"/>
</dbReference>
<reference evidence="2" key="1">
    <citation type="submission" date="2021-07" db="EMBL/GenBank/DDBJ databases">
        <authorList>
            <person name="Catto M.A."/>
            <person name="Jacobson A."/>
            <person name="Kennedy G."/>
            <person name="Labadie P."/>
            <person name="Hunt B.G."/>
            <person name="Srinivasan R."/>
        </authorList>
    </citation>
    <scope>NUCLEOTIDE SEQUENCE</scope>
    <source>
        <strain evidence="2">PL_HMW_Pooled</strain>
        <tissue evidence="2">Head</tissue>
    </source>
</reference>
<dbReference type="EMBL" id="JAHWGI010000504">
    <property type="protein sequence ID" value="KAK3916211.1"/>
    <property type="molecule type" value="Genomic_DNA"/>
</dbReference>
<dbReference type="SMART" id="SM00558">
    <property type="entry name" value="JmjC"/>
    <property type="match status" value="1"/>
</dbReference>
<dbReference type="EMBL" id="JAHWGI010001145">
    <property type="protein sequence ID" value="KAK3923351.1"/>
    <property type="molecule type" value="Genomic_DNA"/>
</dbReference>
<dbReference type="EMBL" id="JAHWGI010001042">
    <property type="protein sequence ID" value="KAK3921633.1"/>
    <property type="molecule type" value="Genomic_DNA"/>
</dbReference>
<evidence type="ECO:0000313" key="4">
    <source>
        <dbReference type="EMBL" id="KAK3921426.1"/>
    </source>
</evidence>